<dbReference type="PANTHER" id="PTHR42789:SF1">
    <property type="entry name" value="D-ISOMER SPECIFIC 2-HYDROXYACID DEHYDROGENASE FAMILY PROTEIN (AFU_ORTHOLOGUE AFUA_6G10090)"/>
    <property type="match status" value="1"/>
</dbReference>
<evidence type="ECO:0000256" key="2">
    <source>
        <dbReference type="ARBA" id="ARBA00022605"/>
    </source>
</evidence>
<dbReference type="Proteomes" id="UP001595848">
    <property type="component" value="Unassembled WGS sequence"/>
</dbReference>
<keyword evidence="4" id="KW-0520">NAD</keyword>
<dbReference type="InterPro" id="IPR050857">
    <property type="entry name" value="D-2-hydroxyacid_DH"/>
</dbReference>
<evidence type="ECO:0000256" key="5">
    <source>
        <dbReference type="RuleBase" id="RU003719"/>
    </source>
</evidence>
<comment type="caution">
    <text evidence="8">The sequence shown here is derived from an EMBL/GenBank/DDBJ whole genome shotgun (WGS) entry which is preliminary data.</text>
</comment>
<dbReference type="EMBL" id="JBHSBV010000004">
    <property type="protein sequence ID" value="MFC4201920.1"/>
    <property type="molecule type" value="Genomic_DNA"/>
</dbReference>
<protein>
    <submittedName>
        <fullName evidence="8">D-2-hydroxyacid dehydrogenase family protein</fullName>
    </submittedName>
</protein>
<evidence type="ECO:0000313" key="9">
    <source>
        <dbReference type="Proteomes" id="UP001595848"/>
    </source>
</evidence>
<evidence type="ECO:0000256" key="4">
    <source>
        <dbReference type="ARBA" id="ARBA00023027"/>
    </source>
</evidence>
<keyword evidence="9" id="KW-1185">Reference proteome</keyword>
<name>A0ABV8NYC0_9BURK</name>
<dbReference type="PROSITE" id="PS00065">
    <property type="entry name" value="D_2_HYDROXYACID_DH_1"/>
    <property type="match status" value="1"/>
</dbReference>
<organism evidence="8 9">
    <name type="scientific">Candidimonas humi</name>
    <dbReference type="NCBI Taxonomy" id="683355"/>
    <lineage>
        <taxon>Bacteria</taxon>
        <taxon>Pseudomonadati</taxon>
        <taxon>Pseudomonadota</taxon>
        <taxon>Betaproteobacteria</taxon>
        <taxon>Burkholderiales</taxon>
        <taxon>Alcaligenaceae</taxon>
        <taxon>Candidimonas</taxon>
    </lineage>
</organism>
<dbReference type="Pfam" id="PF00389">
    <property type="entry name" value="2-Hacid_dh"/>
    <property type="match status" value="1"/>
</dbReference>
<sequence length="319" mass="33647">MKIAILDDYLDTARGAADWGSLGADTAITVFDKPLPAGVEQRAAALAGFDVIVAMRERTPFPADLLSRLPALRLLVTTGMRNLAIDMQACAGQGVVVCGAPGSKQAVHATAELAWAHILGLFKNLAAENRVMHAGGWQTQIPRILAGKILGIVGLGKLGQAAAAVGKAFGMEILAYSPHLTDERAAAAGARRVDKEELFAQSDVISLHLILADSTRGLASAALLRSMKPDAFLVNTSRAGLVDMDALYDLLSHKRIGGAGLDVYPDEPLPADDRLRGLDNVLLTPHLGYVSAENFQAFYRNAVKAIAAWVGGAPVDLLN</sequence>
<keyword evidence="2" id="KW-0028">Amino-acid biosynthesis</keyword>
<feature type="domain" description="D-isomer specific 2-hydroxyacid dehydrogenase catalytic" evidence="6">
    <location>
        <begin position="39"/>
        <end position="314"/>
    </location>
</feature>
<dbReference type="InterPro" id="IPR006140">
    <property type="entry name" value="D-isomer_DH_NAD-bd"/>
</dbReference>
<evidence type="ECO:0000256" key="1">
    <source>
        <dbReference type="ARBA" id="ARBA00005854"/>
    </source>
</evidence>
<evidence type="ECO:0000259" key="7">
    <source>
        <dbReference type="Pfam" id="PF02826"/>
    </source>
</evidence>
<accession>A0ABV8NYC0</accession>
<evidence type="ECO:0000313" key="8">
    <source>
        <dbReference type="EMBL" id="MFC4201920.1"/>
    </source>
</evidence>
<keyword evidence="3 5" id="KW-0560">Oxidoreductase</keyword>
<evidence type="ECO:0000259" key="6">
    <source>
        <dbReference type="Pfam" id="PF00389"/>
    </source>
</evidence>
<dbReference type="CDD" id="cd12169">
    <property type="entry name" value="PGDH_like_1"/>
    <property type="match status" value="1"/>
</dbReference>
<evidence type="ECO:0000256" key="3">
    <source>
        <dbReference type="ARBA" id="ARBA00023002"/>
    </source>
</evidence>
<dbReference type="RefSeq" id="WP_217964819.1">
    <property type="nucleotide sequence ID" value="NZ_JAHTBN010000004.1"/>
</dbReference>
<dbReference type="InterPro" id="IPR006139">
    <property type="entry name" value="D-isomer_2_OHA_DH_cat_dom"/>
</dbReference>
<reference evidence="9" key="1">
    <citation type="journal article" date="2019" name="Int. J. Syst. Evol. Microbiol.">
        <title>The Global Catalogue of Microorganisms (GCM) 10K type strain sequencing project: providing services to taxonomists for standard genome sequencing and annotation.</title>
        <authorList>
            <consortium name="The Broad Institute Genomics Platform"/>
            <consortium name="The Broad Institute Genome Sequencing Center for Infectious Disease"/>
            <person name="Wu L."/>
            <person name="Ma J."/>
        </authorList>
    </citation>
    <scope>NUCLEOTIDE SEQUENCE [LARGE SCALE GENOMIC DNA]</scope>
    <source>
        <strain evidence="9">LMG 24813</strain>
    </source>
</reference>
<dbReference type="PANTHER" id="PTHR42789">
    <property type="entry name" value="D-ISOMER SPECIFIC 2-HYDROXYACID DEHYDROGENASE FAMILY PROTEIN (AFU_ORTHOLOGUE AFUA_6G10090)"/>
    <property type="match status" value="1"/>
</dbReference>
<feature type="domain" description="D-isomer specific 2-hydroxyacid dehydrogenase NAD-binding" evidence="7">
    <location>
        <begin position="116"/>
        <end position="288"/>
    </location>
</feature>
<dbReference type="Pfam" id="PF02826">
    <property type="entry name" value="2-Hacid_dh_C"/>
    <property type="match status" value="1"/>
</dbReference>
<gene>
    <name evidence="8" type="ORF">ACFOY1_13250</name>
</gene>
<dbReference type="InterPro" id="IPR029752">
    <property type="entry name" value="D-isomer_DH_CS1"/>
</dbReference>
<comment type="similarity">
    <text evidence="1 5">Belongs to the D-isomer specific 2-hydroxyacid dehydrogenase family.</text>
</comment>
<proteinExistence type="inferred from homology"/>